<feature type="compositionally biased region" description="Basic and acidic residues" evidence="1">
    <location>
        <begin position="20"/>
        <end position="29"/>
    </location>
</feature>
<feature type="region of interest" description="Disordered" evidence="1">
    <location>
        <begin position="1"/>
        <end position="29"/>
    </location>
</feature>
<keyword evidence="4" id="KW-1185">Reference proteome</keyword>
<organism evidence="3 4">
    <name type="scientific">Stakelama sediminis</name>
    <dbReference type="NCBI Taxonomy" id="463200"/>
    <lineage>
        <taxon>Bacteria</taxon>
        <taxon>Pseudomonadati</taxon>
        <taxon>Pseudomonadota</taxon>
        <taxon>Alphaproteobacteria</taxon>
        <taxon>Sphingomonadales</taxon>
        <taxon>Sphingomonadaceae</taxon>
        <taxon>Stakelama</taxon>
    </lineage>
</organism>
<evidence type="ECO:0000256" key="2">
    <source>
        <dbReference type="SAM" id="Phobius"/>
    </source>
</evidence>
<dbReference type="EMBL" id="JACIJI010000002">
    <property type="protein sequence ID" value="MBB5718867.1"/>
    <property type="molecule type" value="Genomic_DNA"/>
</dbReference>
<reference evidence="3 4" key="1">
    <citation type="submission" date="2020-08" db="EMBL/GenBank/DDBJ databases">
        <title>Genomic Encyclopedia of Type Strains, Phase IV (KMG-IV): sequencing the most valuable type-strain genomes for metagenomic binning, comparative biology and taxonomic classification.</title>
        <authorList>
            <person name="Goeker M."/>
        </authorList>
    </citation>
    <scope>NUCLEOTIDE SEQUENCE [LARGE SCALE GENOMIC DNA]</scope>
    <source>
        <strain evidence="3 4">DSM 27203</strain>
    </source>
</reference>
<dbReference type="Proteomes" id="UP000554342">
    <property type="component" value="Unassembled WGS sequence"/>
</dbReference>
<keyword evidence="2" id="KW-1133">Transmembrane helix</keyword>
<gene>
    <name evidence="3" type="ORF">FHR23_001790</name>
</gene>
<keyword evidence="2" id="KW-0812">Transmembrane</keyword>
<keyword evidence="2" id="KW-0472">Membrane</keyword>
<dbReference type="AlphaFoldDB" id="A0A840YZ97"/>
<feature type="transmembrane region" description="Helical" evidence="2">
    <location>
        <begin position="35"/>
        <end position="55"/>
    </location>
</feature>
<dbReference type="RefSeq" id="WP_184002983.1">
    <property type="nucleotide sequence ID" value="NZ_BAABIF010000013.1"/>
</dbReference>
<proteinExistence type="predicted"/>
<evidence type="ECO:0000313" key="4">
    <source>
        <dbReference type="Proteomes" id="UP000554342"/>
    </source>
</evidence>
<evidence type="ECO:0000256" key="1">
    <source>
        <dbReference type="SAM" id="MobiDB-lite"/>
    </source>
</evidence>
<accession>A0A840YZ97</accession>
<sequence length="232" mass="25761">MNQDPPSDTAPEKPAAPDPKLPKPDASAERNRKRWFTLAEILGIAALLISGATLWNNVRMRESQEAARSEAQVREAHAKQIARRDASLVTLDGTARHDGKVLALQDMAGHRIQTMQVRFPASLDIAAQRLVLDPEIKASWFASKILDLTDGGPDRVEGQLPVEITSEYWDHDNRVTDSAIYDVVFNTEGRLIGGRKLKLKGVVLNQRVSGDAGARLDNLWTAERKRLQSKKK</sequence>
<evidence type="ECO:0000313" key="3">
    <source>
        <dbReference type="EMBL" id="MBB5718867.1"/>
    </source>
</evidence>
<name>A0A840YZ97_9SPHN</name>
<comment type="caution">
    <text evidence="3">The sequence shown here is derived from an EMBL/GenBank/DDBJ whole genome shotgun (WGS) entry which is preliminary data.</text>
</comment>
<protein>
    <submittedName>
        <fullName evidence="3">Uncharacterized protein</fullName>
    </submittedName>
</protein>